<proteinExistence type="predicted"/>
<gene>
    <name evidence="1" type="ORF">WMG39_08935</name>
</gene>
<keyword evidence="2" id="KW-1185">Reference proteome</keyword>
<dbReference type="EMBL" id="JBBLXS010000086">
    <property type="protein sequence ID" value="MEK0184984.1"/>
    <property type="molecule type" value="Genomic_DNA"/>
</dbReference>
<accession>A0ABU8YKR2</accession>
<evidence type="ECO:0000313" key="1">
    <source>
        <dbReference type="EMBL" id="MEK0184984.1"/>
    </source>
</evidence>
<protein>
    <submittedName>
        <fullName evidence="1">SH3 domain-containing protein</fullName>
    </submittedName>
</protein>
<reference evidence="1 2" key="1">
    <citation type="journal article" date="2020" name="Harmful Algae">
        <title>Molecular and morphological characterization of a novel dihydroanatoxin-a producing Microcoleus species (cyanobacteria) from the Russian River, California, USA.</title>
        <authorList>
            <person name="Conklin K.Y."/>
            <person name="Stancheva R."/>
            <person name="Otten T.G."/>
            <person name="Fadness R."/>
            <person name="Boyer G.L."/>
            <person name="Read B."/>
            <person name="Zhang X."/>
            <person name="Sheath R.G."/>
        </authorList>
    </citation>
    <scope>NUCLEOTIDE SEQUENCE [LARGE SCALE GENOMIC DNA]</scope>
    <source>
        <strain evidence="1 2">PTRS2</strain>
    </source>
</reference>
<dbReference type="Proteomes" id="UP001384579">
    <property type="component" value="Unassembled WGS sequence"/>
</dbReference>
<evidence type="ECO:0000313" key="2">
    <source>
        <dbReference type="Proteomes" id="UP001384579"/>
    </source>
</evidence>
<organism evidence="1 2">
    <name type="scientific">Microcoleus anatoxicus PTRS2</name>
    <dbReference type="NCBI Taxonomy" id="2705321"/>
    <lineage>
        <taxon>Bacteria</taxon>
        <taxon>Bacillati</taxon>
        <taxon>Cyanobacteriota</taxon>
        <taxon>Cyanophyceae</taxon>
        <taxon>Oscillatoriophycideae</taxon>
        <taxon>Oscillatoriales</taxon>
        <taxon>Microcoleaceae</taxon>
        <taxon>Microcoleus</taxon>
        <taxon>Microcoleus anatoxicus</taxon>
    </lineage>
</organism>
<name>A0ABU8YKR2_9CYAN</name>
<sequence>PAPSPAPAPAPAPGPVSLCRQVEPRVAPNGLIIRAEASKTSAIKGSVAANGKVTLVPNYQSVKDKNGENRNWVEISAPAAGFISAGNLIMCK</sequence>
<feature type="non-terminal residue" evidence="1">
    <location>
        <position position="1"/>
    </location>
</feature>
<comment type="caution">
    <text evidence="1">The sequence shown here is derived from an EMBL/GenBank/DDBJ whole genome shotgun (WGS) entry which is preliminary data.</text>
</comment>